<keyword evidence="7" id="KW-1185">Reference proteome</keyword>
<feature type="domain" description="G5" evidence="5">
    <location>
        <begin position="231"/>
        <end position="311"/>
    </location>
</feature>
<dbReference type="PROSITE" id="PS51109">
    <property type="entry name" value="G5"/>
    <property type="match status" value="1"/>
</dbReference>
<dbReference type="Gene3D" id="2.20.230.10">
    <property type="entry name" value="Resuscitation-promoting factor rpfb"/>
    <property type="match status" value="1"/>
</dbReference>
<dbReference type="InterPro" id="IPR011098">
    <property type="entry name" value="G5_dom"/>
</dbReference>
<name>A0A512DDS2_9CELL</name>
<keyword evidence="2" id="KW-0732">Signal</keyword>
<protein>
    <recommendedName>
        <fullName evidence="5">G5 domain-containing protein</fullName>
    </recommendedName>
</protein>
<evidence type="ECO:0000259" key="5">
    <source>
        <dbReference type="PROSITE" id="PS51109"/>
    </source>
</evidence>
<gene>
    <name evidence="6" type="ORF">CAE01nite_23460</name>
</gene>
<comment type="caution">
    <text evidence="6">The sequence shown here is derived from an EMBL/GenBank/DDBJ whole genome shotgun (WGS) entry which is preliminary data.</text>
</comment>
<reference evidence="6 7" key="1">
    <citation type="submission" date="2019-07" db="EMBL/GenBank/DDBJ databases">
        <title>Whole genome shotgun sequence of Cellulomonas aerilata NBRC 106308.</title>
        <authorList>
            <person name="Hosoyama A."/>
            <person name="Uohara A."/>
            <person name="Ohji S."/>
            <person name="Ichikawa N."/>
        </authorList>
    </citation>
    <scope>NUCLEOTIDE SEQUENCE [LARGE SCALE GENOMIC DNA]</scope>
    <source>
        <strain evidence="6 7">NBRC 106308</strain>
    </source>
</reference>
<dbReference type="Pfam" id="PF07501">
    <property type="entry name" value="G5"/>
    <property type="match status" value="1"/>
</dbReference>
<dbReference type="Proteomes" id="UP000321181">
    <property type="component" value="Unassembled WGS sequence"/>
</dbReference>
<dbReference type="SUPFAM" id="SSF53955">
    <property type="entry name" value="Lysozyme-like"/>
    <property type="match status" value="1"/>
</dbReference>
<dbReference type="InterPro" id="IPR023346">
    <property type="entry name" value="Lysozyme-like_dom_sf"/>
</dbReference>
<dbReference type="InterPro" id="IPR010618">
    <property type="entry name" value="RPF"/>
</dbReference>
<evidence type="ECO:0000256" key="2">
    <source>
        <dbReference type="ARBA" id="ARBA00022729"/>
    </source>
</evidence>
<sequence>MPTPVPGQTDVWNPVARFARLTAPLSARLRRGAPEVTRLHEHRGRLVAATATLAVLAGGTTAYAVAHKTVTLDVDGDVTRVSTFAGSVDGVLAEAGVDLGGRDTVAPAEPTALADGAEIVVRHARQVTVTVDGAETAVWTTALTADEALGTLATRGGDVRLVASRSASGGRAEIPLDLDGPVDVVVDGVTHTVAEPAGGVAGVLDGLGVTLTDLDRVSVRHSETGAVTVVVNRVVVQDVAEVHPIAFEAVEQEDGDRFVGTREVVTAGVEGQRTIVNRVTTVDGAETARELLSDAVTTEPVTEVTAVGTKKRPVAPRPAPVAAAAAPASPSAEGGEAAAEAPAPSGGGGLNWAALAACESGGRANAVSATGKYHGLYQFSVSTWAAVGGSGLPSQASAEEQTMRAQMLFDRSGAGQWPHCGPRLFR</sequence>
<dbReference type="RefSeq" id="WP_246131165.1">
    <property type="nucleotide sequence ID" value="NZ_BAAARM010000004.1"/>
</dbReference>
<evidence type="ECO:0000256" key="4">
    <source>
        <dbReference type="SAM" id="MobiDB-lite"/>
    </source>
</evidence>
<proteinExistence type="inferred from homology"/>
<dbReference type="InterPro" id="IPR007137">
    <property type="entry name" value="DUF348"/>
</dbReference>
<organism evidence="6 7">
    <name type="scientific">Cellulomonas aerilata</name>
    <dbReference type="NCBI Taxonomy" id="515326"/>
    <lineage>
        <taxon>Bacteria</taxon>
        <taxon>Bacillati</taxon>
        <taxon>Actinomycetota</taxon>
        <taxon>Actinomycetes</taxon>
        <taxon>Micrococcales</taxon>
        <taxon>Cellulomonadaceae</taxon>
        <taxon>Cellulomonas</taxon>
    </lineage>
</organism>
<dbReference type="EMBL" id="BJYY01000014">
    <property type="protein sequence ID" value="GEO34621.1"/>
    <property type="molecule type" value="Genomic_DNA"/>
</dbReference>
<comment type="similarity">
    <text evidence="1">Belongs to the transglycosylase family. Rpf subfamily.</text>
</comment>
<dbReference type="AlphaFoldDB" id="A0A512DDS2"/>
<dbReference type="Gene3D" id="1.10.530.10">
    <property type="match status" value="1"/>
</dbReference>
<dbReference type="SMART" id="SM01208">
    <property type="entry name" value="G5"/>
    <property type="match status" value="1"/>
</dbReference>
<keyword evidence="3" id="KW-0378">Hydrolase</keyword>
<evidence type="ECO:0000256" key="1">
    <source>
        <dbReference type="ARBA" id="ARBA00010830"/>
    </source>
</evidence>
<evidence type="ECO:0000313" key="7">
    <source>
        <dbReference type="Proteomes" id="UP000321181"/>
    </source>
</evidence>
<feature type="region of interest" description="Disordered" evidence="4">
    <location>
        <begin position="303"/>
        <end position="346"/>
    </location>
</feature>
<dbReference type="GO" id="GO:0016787">
    <property type="term" value="F:hydrolase activity"/>
    <property type="evidence" value="ECO:0007669"/>
    <property type="project" value="UniProtKB-KW"/>
</dbReference>
<evidence type="ECO:0000313" key="6">
    <source>
        <dbReference type="EMBL" id="GEO34621.1"/>
    </source>
</evidence>
<dbReference type="Pfam" id="PF03990">
    <property type="entry name" value="DUF348"/>
    <property type="match status" value="3"/>
</dbReference>
<dbReference type="Pfam" id="PF06737">
    <property type="entry name" value="Transglycosylas"/>
    <property type="match status" value="1"/>
</dbReference>
<accession>A0A512DDS2</accession>
<dbReference type="CDD" id="cd13925">
    <property type="entry name" value="RPF"/>
    <property type="match status" value="1"/>
</dbReference>
<evidence type="ECO:0000256" key="3">
    <source>
        <dbReference type="ARBA" id="ARBA00022801"/>
    </source>
</evidence>
<feature type="compositionally biased region" description="Low complexity" evidence="4">
    <location>
        <begin position="320"/>
        <end position="344"/>
    </location>
</feature>